<feature type="domain" description="Solute-binding protein family 5" evidence="2">
    <location>
        <begin position="109"/>
        <end position="491"/>
    </location>
</feature>
<proteinExistence type="predicted"/>
<dbReference type="Proteomes" id="UP000619260">
    <property type="component" value="Unassembled WGS sequence"/>
</dbReference>
<dbReference type="Gene3D" id="3.40.190.10">
    <property type="entry name" value="Periplasmic binding protein-like II"/>
    <property type="match status" value="1"/>
</dbReference>
<keyword evidence="1" id="KW-0732">Signal</keyword>
<dbReference type="InterPro" id="IPR000914">
    <property type="entry name" value="SBP_5_dom"/>
</dbReference>
<dbReference type="Gene3D" id="3.10.105.10">
    <property type="entry name" value="Dipeptide-binding Protein, Domain 3"/>
    <property type="match status" value="1"/>
</dbReference>
<dbReference type="PIRSF" id="PIRSF002741">
    <property type="entry name" value="MppA"/>
    <property type="match status" value="1"/>
</dbReference>
<feature type="signal peptide" evidence="1">
    <location>
        <begin position="1"/>
        <end position="23"/>
    </location>
</feature>
<protein>
    <recommendedName>
        <fullName evidence="2">Solute-binding protein family 5 domain-containing protein</fullName>
    </recommendedName>
</protein>
<dbReference type="PROSITE" id="PS51257">
    <property type="entry name" value="PROKAR_LIPOPROTEIN"/>
    <property type="match status" value="1"/>
</dbReference>
<comment type="caution">
    <text evidence="3">The sequence shown here is derived from an EMBL/GenBank/DDBJ whole genome shotgun (WGS) entry which is preliminary data.</text>
</comment>
<dbReference type="EMBL" id="BOPF01000043">
    <property type="protein sequence ID" value="GIJ51060.1"/>
    <property type="molecule type" value="Genomic_DNA"/>
</dbReference>
<dbReference type="PANTHER" id="PTHR30290:SF65">
    <property type="entry name" value="MONOACYL PHOSPHATIDYLINOSITOL TETRAMANNOSIDE-BINDING PROTEIN LPQW-RELATED"/>
    <property type="match status" value="1"/>
</dbReference>
<keyword evidence="4" id="KW-1185">Reference proteome</keyword>
<dbReference type="InterPro" id="IPR039424">
    <property type="entry name" value="SBP_5"/>
</dbReference>
<organism evidence="3 4">
    <name type="scientific">Virgisporangium aliadipatigenens</name>
    <dbReference type="NCBI Taxonomy" id="741659"/>
    <lineage>
        <taxon>Bacteria</taxon>
        <taxon>Bacillati</taxon>
        <taxon>Actinomycetota</taxon>
        <taxon>Actinomycetes</taxon>
        <taxon>Micromonosporales</taxon>
        <taxon>Micromonosporaceae</taxon>
        <taxon>Virgisporangium</taxon>
    </lineage>
</organism>
<name>A0A8J3YWC3_9ACTN</name>
<dbReference type="CDD" id="cd08501">
    <property type="entry name" value="PBP2_Lpqw"/>
    <property type="match status" value="1"/>
</dbReference>
<sequence>MRTRSKRLGGLVAIAAASVLVISACGTSGGGDKQQSSPGFAACEEKPNECNNGPTKPGGSIVVALEKPIPNFNVLDSEGNVFEAGQIMNATTLTPFTNQPDNSVKWNKNWLAEEPKLLSTTPQTVQYKIRNEAVWDDGTPVSAKDFQWNWKSLNGKDCPKCTPASTSGYELITAVEGSDNDKTVTVKFDKPYPDWKGLFQLFPAHKGAQQGDINTPEGLEKAWEYFKAKPDWTGGPYKVSEYQQDVSVTLVPNPKWYGTKTSLDKITFRIITDQAQQLPAMQNKEIQVMVSQPNKDMVDKVKGMAGVNFNLSKGPTWEHIDINTKNTYLADVALRQAIFTATNRQEIIDKTVGSYFPSAAPLNNHIFMPGAPGYKDVITSTGQGKADVEAAKKILTTAGYKIEGDKLIGKDGQPVPAFRFRYTAGNQGRQQSAELFQAQMKKIGVEIKIEPTTSLGGTTSSGDYDIIIFAWVGTPYVGDSVSIWSTGGGQNYGKYSNTQVDALMKEASQTLDETKMRELFNQADEIMAKEAYVLPLYQKPVFLAVYGDYINIRNNPTNVGPTYNIEEWGLKADS</sequence>
<dbReference type="InterPro" id="IPR030678">
    <property type="entry name" value="Peptide/Ni-bd"/>
</dbReference>
<dbReference type="RefSeq" id="WP_203904466.1">
    <property type="nucleotide sequence ID" value="NZ_BOPF01000043.1"/>
</dbReference>
<dbReference type="GO" id="GO:0015833">
    <property type="term" value="P:peptide transport"/>
    <property type="evidence" value="ECO:0007669"/>
    <property type="project" value="TreeGrafter"/>
</dbReference>
<evidence type="ECO:0000313" key="3">
    <source>
        <dbReference type="EMBL" id="GIJ51060.1"/>
    </source>
</evidence>
<dbReference type="GO" id="GO:0042597">
    <property type="term" value="C:periplasmic space"/>
    <property type="evidence" value="ECO:0007669"/>
    <property type="project" value="UniProtKB-ARBA"/>
</dbReference>
<evidence type="ECO:0000256" key="1">
    <source>
        <dbReference type="SAM" id="SignalP"/>
    </source>
</evidence>
<dbReference type="AlphaFoldDB" id="A0A8J3YWC3"/>
<reference evidence="3" key="1">
    <citation type="submission" date="2021-01" db="EMBL/GenBank/DDBJ databases">
        <title>Whole genome shotgun sequence of Virgisporangium aliadipatigenens NBRC 105644.</title>
        <authorList>
            <person name="Komaki H."/>
            <person name="Tamura T."/>
        </authorList>
    </citation>
    <scope>NUCLEOTIDE SEQUENCE</scope>
    <source>
        <strain evidence="3">NBRC 105644</strain>
    </source>
</reference>
<evidence type="ECO:0000313" key="4">
    <source>
        <dbReference type="Proteomes" id="UP000619260"/>
    </source>
</evidence>
<dbReference type="Pfam" id="PF00496">
    <property type="entry name" value="SBP_bac_5"/>
    <property type="match status" value="1"/>
</dbReference>
<gene>
    <name evidence="3" type="ORF">Val02_79460</name>
</gene>
<evidence type="ECO:0000259" key="2">
    <source>
        <dbReference type="Pfam" id="PF00496"/>
    </source>
</evidence>
<feature type="chain" id="PRO_5039071207" description="Solute-binding protein family 5 domain-containing protein" evidence="1">
    <location>
        <begin position="24"/>
        <end position="574"/>
    </location>
</feature>
<dbReference type="GO" id="GO:1904680">
    <property type="term" value="F:peptide transmembrane transporter activity"/>
    <property type="evidence" value="ECO:0007669"/>
    <property type="project" value="TreeGrafter"/>
</dbReference>
<dbReference type="SUPFAM" id="SSF53850">
    <property type="entry name" value="Periplasmic binding protein-like II"/>
    <property type="match status" value="1"/>
</dbReference>
<accession>A0A8J3YWC3</accession>
<dbReference type="PANTHER" id="PTHR30290">
    <property type="entry name" value="PERIPLASMIC BINDING COMPONENT OF ABC TRANSPORTER"/>
    <property type="match status" value="1"/>
</dbReference>
<dbReference type="GO" id="GO:0043190">
    <property type="term" value="C:ATP-binding cassette (ABC) transporter complex"/>
    <property type="evidence" value="ECO:0007669"/>
    <property type="project" value="InterPro"/>
</dbReference>